<accession>A0A0J6XLP3</accession>
<keyword evidence="2" id="KW-0012">Acyltransferase</keyword>
<dbReference type="InterPro" id="IPR000182">
    <property type="entry name" value="GNAT_dom"/>
</dbReference>
<keyword evidence="1" id="KW-0808">Transferase</keyword>
<evidence type="ECO:0000259" key="3">
    <source>
        <dbReference type="PROSITE" id="PS51186"/>
    </source>
</evidence>
<evidence type="ECO:0000256" key="2">
    <source>
        <dbReference type="ARBA" id="ARBA00023315"/>
    </source>
</evidence>
<sequence length="157" mass="17355">MGELSLTDDVTAAAVHRIGLRAYTVEAELIGFDGIPPLRESLEEMRVQPLRWLGARVEGEIAAFVAWQVMAEELICIARVCVDPRWFRRGLASALLRHLLADLAPEHDALVSTGADNHPAVALYERLGFRHVDTVEPAPGVRLARFELTRPSGRPGR</sequence>
<dbReference type="STRING" id="66430.ACS04_19975"/>
<dbReference type="EMBL" id="LFML01000078">
    <property type="protein sequence ID" value="KMO96129.1"/>
    <property type="molecule type" value="Genomic_DNA"/>
</dbReference>
<gene>
    <name evidence="4" type="ORF">ACS04_19975</name>
</gene>
<evidence type="ECO:0000313" key="5">
    <source>
        <dbReference type="Proteomes" id="UP000035932"/>
    </source>
</evidence>
<dbReference type="SUPFAM" id="SSF55729">
    <property type="entry name" value="Acyl-CoA N-acyltransferases (Nat)"/>
    <property type="match status" value="1"/>
</dbReference>
<feature type="domain" description="N-acetyltransferase" evidence="3">
    <location>
        <begin position="8"/>
        <end position="151"/>
    </location>
</feature>
<dbReference type="PATRIC" id="fig|66430.4.peg.6818"/>
<proteinExistence type="predicted"/>
<evidence type="ECO:0000256" key="1">
    <source>
        <dbReference type="ARBA" id="ARBA00022679"/>
    </source>
</evidence>
<evidence type="ECO:0000313" key="4">
    <source>
        <dbReference type="EMBL" id="KMO96129.1"/>
    </source>
</evidence>
<protein>
    <recommendedName>
        <fullName evidence="3">N-acetyltransferase domain-containing protein</fullName>
    </recommendedName>
</protein>
<organism evidence="4 5">
    <name type="scientific">Streptomyces roseus</name>
    <dbReference type="NCBI Taxonomy" id="66430"/>
    <lineage>
        <taxon>Bacteria</taxon>
        <taxon>Bacillati</taxon>
        <taxon>Actinomycetota</taxon>
        <taxon>Actinomycetes</taxon>
        <taxon>Kitasatosporales</taxon>
        <taxon>Streptomycetaceae</taxon>
        <taxon>Streptomyces</taxon>
    </lineage>
</organism>
<dbReference type="CDD" id="cd04301">
    <property type="entry name" value="NAT_SF"/>
    <property type="match status" value="1"/>
</dbReference>
<dbReference type="GO" id="GO:0016747">
    <property type="term" value="F:acyltransferase activity, transferring groups other than amino-acyl groups"/>
    <property type="evidence" value="ECO:0007669"/>
    <property type="project" value="InterPro"/>
</dbReference>
<dbReference type="InterPro" id="IPR016181">
    <property type="entry name" value="Acyl_CoA_acyltransferase"/>
</dbReference>
<dbReference type="PANTHER" id="PTHR43877">
    <property type="entry name" value="AMINOALKYLPHOSPHONATE N-ACETYLTRANSFERASE-RELATED-RELATED"/>
    <property type="match status" value="1"/>
</dbReference>
<dbReference type="Pfam" id="PF00583">
    <property type="entry name" value="Acetyltransf_1"/>
    <property type="match status" value="1"/>
</dbReference>
<reference evidence="4 5" key="1">
    <citation type="submission" date="2015-06" db="EMBL/GenBank/DDBJ databases">
        <title>Recapitulation of the evolution of biosynthetic gene clusters reveals hidden chemical diversity on bacterial genomes.</title>
        <authorList>
            <person name="Cruz-Morales P."/>
            <person name="Martinez-Guerrero C."/>
            <person name="Morales-Escalante M.A."/>
            <person name="Yanez-Guerra L.A."/>
            <person name="Kopp J.F."/>
            <person name="Feldmann J."/>
            <person name="Ramos-Aboites H.E."/>
            <person name="Barona-Gomez F."/>
        </authorList>
    </citation>
    <scope>NUCLEOTIDE SEQUENCE [LARGE SCALE GENOMIC DNA]</scope>
    <source>
        <strain evidence="4 5">ATCC 31245</strain>
    </source>
</reference>
<dbReference type="Proteomes" id="UP000035932">
    <property type="component" value="Unassembled WGS sequence"/>
</dbReference>
<dbReference type="Gene3D" id="3.40.630.30">
    <property type="match status" value="1"/>
</dbReference>
<comment type="caution">
    <text evidence="4">The sequence shown here is derived from an EMBL/GenBank/DDBJ whole genome shotgun (WGS) entry which is preliminary data.</text>
</comment>
<dbReference type="PROSITE" id="PS51186">
    <property type="entry name" value="GNAT"/>
    <property type="match status" value="1"/>
</dbReference>
<dbReference type="OrthoDB" id="4322031at2"/>
<dbReference type="AlphaFoldDB" id="A0A0J6XLP3"/>
<name>A0A0J6XLP3_9ACTN</name>
<dbReference type="InterPro" id="IPR050832">
    <property type="entry name" value="Bact_Acetyltransf"/>
</dbReference>
<keyword evidence="5" id="KW-1185">Reference proteome</keyword>